<organism evidence="4 5">
    <name type="scientific">Imshaugia aleurites</name>
    <dbReference type="NCBI Taxonomy" id="172621"/>
    <lineage>
        <taxon>Eukaryota</taxon>
        <taxon>Fungi</taxon>
        <taxon>Dikarya</taxon>
        <taxon>Ascomycota</taxon>
        <taxon>Pezizomycotina</taxon>
        <taxon>Lecanoromycetes</taxon>
        <taxon>OSLEUM clade</taxon>
        <taxon>Lecanoromycetidae</taxon>
        <taxon>Lecanorales</taxon>
        <taxon>Lecanorineae</taxon>
        <taxon>Parmeliaceae</taxon>
        <taxon>Imshaugia</taxon>
    </lineage>
</organism>
<evidence type="ECO:0000256" key="2">
    <source>
        <dbReference type="PIRSR" id="PIRSR602678-1"/>
    </source>
</evidence>
<dbReference type="OrthoDB" id="3345469at2759"/>
<comment type="similarity">
    <text evidence="1">Belongs to the GTP cyclohydrolase I type 2/NIF3 family.</text>
</comment>
<dbReference type="AlphaFoldDB" id="A0A8H3EKU8"/>
<reference evidence="4" key="1">
    <citation type="submission" date="2021-03" db="EMBL/GenBank/DDBJ databases">
        <authorList>
            <person name="Tagirdzhanova G."/>
        </authorList>
    </citation>
    <scope>NUCLEOTIDE SEQUENCE</scope>
</reference>
<dbReference type="InterPro" id="IPR036188">
    <property type="entry name" value="FAD/NAD-bd_sf"/>
</dbReference>
<evidence type="ECO:0000313" key="5">
    <source>
        <dbReference type="Proteomes" id="UP000664534"/>
    </source>
</evidence>
<proteinExistence type="inferred from homology"/>
<dbReference type="PANTHER" id="PTHR13799">
    <property type="entry name" value="NGG1 INTERACTING FACTOR 3"/>
    <property type="match status" value="1"/>
</dbReference>
<dbReference type="Gene3D" id="3.50.50.60">
    <property type="entry name" value="FAD/NAD(P)-binding domain"/>
    <property type="match status" value="1"/>
</dbReference>
<dbReference type="GO" id="GO:0005739">
    <property type="term" value="C:mitochondrion"/>
    <property type="evidence" value="ECO:0007669"/>
    <property type="project" value="TreeGrafter"/>
</dbReference>
<feature type="region of interest" description="Disordered" evidence="3">
    <location>
        <begin position="521"/>
        <end position="548"/>
    </location>
</feature>
<feature type="binding site" evidence="2">
    <location>
        <position position="637"/>
    </location>
    <ligand>
        <name>a divalent metal cation</name>
        <dbReference type="ChEBI" id="CHEBI:60240"/>
        <label>1</label>
    </ligand>
</feature>
<feature type="region of interest" description="Disordered" evidence="3">
    <location>
        <begin position="650"/>
        <end position="747"/>
    </location>
</feature>
<feature type="binding site" evidence="2">
    <location>
        <position position="856"/>
    </location>
    <ligand>
        <name>a divalent metal cation</name>
        <dbReference type="ChEBI" id="CHEBI:60240"/>
        <label>1</label>
    </ligand>
</feature>
<evidence type="ECO:0000256" key="1">
    <source>
        <dbReference type="ARBA" id="ARBA00006964"/>
    </source>
</evidence>
<dbReference type="Proteomes" id="UP000664534">
    <property type="component" value="Unassembled WGS sequence"/>
</dbReference>
<comment type="caution">
    <text evidence="4">The sequence shown here is derived from an EMBL/GenBank/DDBJ whole genome shotgun (WGS) entry which is preliminary data.</text>
</comment>
<dbReference type="PRINTS" id="PR00420">
    <property type="entry name" value="RNGMNOXGNASE"/>
</dbReference>
<dbReference type="SUPFAM" id="SSF102705">
    <property type="entry name" value="NIF3 (NGG1p interacting factor 3)-like"/>
    <property type="match status" value="1"/>
</dbReference>
<dbReference type="InterPro" id="IPR002678">
    <property type="entry name" value="DUF34/NIF3"/>
</dbReference>
<dbReference type="EMBL" id="CAJPDT010000003">
    <property type="protein sequence ID" value="CAF9907395.1"/>
    <property type="molecule type" value="Genomic_DNA"/>
</dbReference>
<feature type="binding site" evidence="2">
    <location>
        <position position="599"/>
    </location>
    <ligand>
        <name>a divalent metal cation</name>
        <dbReference type="ChEBI" id="CHEBI:60240"/>
        <label>1</label>
    </ligand>
</feature>
<dbReference type="InterPro" id="IPR036069">
    <property type="entry name" value="DUF34/NIF3_sf"/>
</dbReference>
<dbReference type="FunFam" id="3.40.1390.30:FF:000001">
    <property type="entry name" value="GTP cyclohydrolase 1 type 2"/>
    <property type="match status" value="1"/>
</dbReference>
<gene>
    <name evidence="4" type="ORF">IMSHALPRED_005519</name>
</gene>
<evidence type="ECO:0000313" key="4">
    <source>
        <dbReference type="EMBL" id="CAF9907395.1"/>
    </source>
</evidence>
<sequence length="941" mass="105622">MKPINAIAIKLLLRRSFTSTNIWKGPIDEAFKGVNYDFASITPADRTYVRQPIIINGAGPAGLILAIGLKNARIPFEICEKHRHDLPTRLRRNHVSYLMSDILKPLREILRVPNSRSILDEIALDPPSFKRLIYRPYDDHPIETEKLMEFLRRRVRVNYGYRLEIEGISCLESVVTSRYNFGDKIRTFEGSLLVGADGIFSAVRRTYNVYIWPAITYVSTIVVSRERYNSEFEGLLNESRSTSLLIGNTRLSLMTSGKTFSNVHISLWYSRMAASDEDYHALFGLQPDESDTPRVDYKFDAMIGAEIDSLQPLPPPFAAAYELCKSISVSQKWRLNSVRMGRNELATDVFSDGLSMPAVLVGNAARSIPEILSPTDISWVILDAMDLCYMIVERYEDDRLFSRISDDFYAIKFHRWEKLLRKWVEKWTSAHGLPFDSLKARSTWTKLARVSRERQVMPESEFKNLPDGDARAIQFYKEREKARWGVIQMRIRERLEKRKHAHKIPKGVEPSKLVLRYIDSSSSRSRAKGKQQSAQDHGPSGMGPSDSSLEDVQSYYLLLEAPFDPIRRQMNSVLLTIDLTKAVADEAIARKDCVVVSYHPIIFKGFKALTLADTQQQSLLRLALEGISVYSPHTAVDAAPGGLGDWLADIVTGTLPGPEPETHTARPEDEITDAAAKDTDGHTVKEEVGDENGEEPAEKERTPEPKAKKRPGRPSMGPRQSTYSKPTYPKPAELDKTDLSPSTTGHSRNVIHAIKGVEGFDGAGMGRLVEFKEPQPLTHLIERIAHGVGSPKGFPVAIPQAQQVEDIQIRSVGICAGSGHTVLKDVDADLLFTGELSHHDALAATEKGKCVVTLFHSNTERGFLSSVLKDKLTAVLKEEWKRVREEVQGEIDSDWDLADEWEDSLKDEDVLVECSERDRDPFGIVILQSSPQVGKPLSDGS</sequence>
<feature type="binding site" evidence="2">
    <location>
        <position position="860"/>
    </location>
    <ligand>
        <name>a divalent metal cation</name>
        <dbReference type="ChEBI" id="CHEBI:60240"/>
        <label>1</label>
    </ligand>
</feature>
<dbReference type="Pfam" id="PF01784">
    <property type="entry name" value="DUF34_NIF3"/>
    <property type="match status" value="1"/>
</dbReference>
<keyword evidence="5" id="KW-1185">Reference proteome</keyword>
<dbReference type="PANTHER" id="PTHR13799:SF13">
    <property type="entry name" value="NIF3-LIKE PROTEIN 1"/>
    <property type="match status" value="1"/>
</dbReference>
<dbReference type="GO" id="GO:0046872">
    <property type="term" value="F:metal ion binding"/>
    <property type="evidence" value="ECO:0007669"/>
    <property type="project" value="UniProtKB-KW"/>
</dbReference>
<feature type="compositionally biased region" description="Basic and acidic residues" evidence="3">
    <location>
        <begin position="696"/>
        <end position="706"/>
    </location>
</feature>
<keyword evidence="2" id="KW-0479">Metal-binding</keyword>
<dbReference type="Gene3D" id="3.40.1390.30">
    <property type="entry name" value="NIF3 (NGG1p interacting factor 3)-like"/>
    <property type="match status" value="2"/>
</dbReference>
<accession>A0A8H3EKU8</accession>
<name>A0A8H3EKU8_9LECA</name>
<feature type="compositionally biased region" description="Basic and acidic residues" evidence="3">
    <location>
        <begin position="660"/>
        <end position="687"/>
    </location>
</feature>
<feature type="compositionally biased region" description="Polar residues" evidence="3">
    <location>
        <begin position="521"/>
        <end position="535"/>
    </location>
</feature>
<protein>
    <submittedName>
        <fullName evidence="4">Uncharacterized protein</fullName>
    </submittedName>
</protein>
<dbReference type="SUPFAM" id="SSF51905">
    <property type="entry name" value="FAD/NAD(P)-binding domain"/>
    <property type="match status" value="1"/>
</dbReference>
<evidence type="ECO:0000256" key="3">
    <source>
        <dbReference type="SAM" id="MobiDB-lite"/>
    </source>
</evidence>